<dbReference type="OrthoDB" id="288987at2759"/>
<dbReference type="GO" id="GO:0016787">
    <property type="term" value="F:hydrolase activity"/>
    <property type="evidence" value="ECO:0007669"/>
    <property type="project" value="UniProtKB-KW"/>
</dbReference>
<evidence type="ECO:0000256" key="2">
    <source>
        <dbReference type="SAM" id="MobiDB-lite"/>
    </source>
</evidence>
<protein>
    <recommendedName>
        <fullName evidence="3">UFSP1/2/DUB catalytic domain-containing protein</fullName>
    </recommendedName>
</protein>
<dbReference type="AlphaFoldDB" id="A0A8H5BXK2"/>
<accession>A0A8H5BXK2</accession>
<feature type="region of interest" description="Disordered" evidence="2">
    <location>
        <begin position="70"/>
        <end position="92"/>
    </location>
</feature>
<dbReference type="EMBL" id="JAACJJ010000001">
    <property type="protein sequence ID" value="KAF5330368.1"/>
    <property type="molecule type" value="Genomic_DNA"/>
</dbReference>
<keyword evidence="1" id="KW-0378">Hydrolase</keyword>
<dbReference type="Gene3D" id="3.90.70.130">
    <property type="match status" value="1"/>
</dbReference>
<gene>
    <name evidence="4" type="ORF">D9619_005879</name>
</gene>
<evidence type="ECO:0000259" key="3">
    <source>
        <dbReference type="Pfam" id="PF07910"/>
    </source>
</evidence>
<sequence>MTLKATELQPIPCGFCYENLASLSISQRHAHCERHLNDDETSTAGVQVEGSKSAPIDLESVEIIYQGPKALNGSKSGGSGNKLRKPNVSPTQKRRFQLVKETDHFWYPEQGSPPPTGFIPGLIPLLRKALVKGHDRGLVRRAALCHDKAVLVHREIWDASWGCGYRNFMMACSVLMSQQEQPLYFPLLDSPLAPGIRNLQLWIEDAWMHGFDQEGQQQLVKLSGTRKWIGTSDLWVAFSFRGIPAQLLDFDLRNKPQGSQILTDWIVKYFSPPKSEPKPENAFSSITVSPIVVTEKMPIILQHDGHSRTVVGYEMDKHGAVNLLVFDPAYKPTADIRNLALEQYAQSRLAQSGSANSSPTLKRKRSLDNAENALNVAGPSRLKKAGTPSKILSPLKNGFHKAANREDLYSMLKKFRIQSKNIGKKQQYQILYFPMTAPLTDKEQQGMKTVISMKVS</sequence>
<comment type="caution">
    <text evidence="4">The sequence shown here is derived from an EMBL/GenBank/DDBJ whole genome shotgun (WGS) entry which is preliminary data.</text>
</comment>
<keyword evidence="5" id="KW-1185">Reference proteome</keyword>
<name>A0A8H5BXK2_9AGAR</name>
<proteinExistence type="predicted"/>
<evidence type="ECO:0000256" key="1">
    <source>
        <dbReference type="ARBA" id="ARBA00022801"/>
    </source>
</evidence>
<feature type="domain" description="UFSP1/2/DUB catalytic" evidence="3">
    <location>
        <begin position="153"/>
        <end position="347"/>
    </location>
</feature>
<organism evidence="4 5">
    <name type="scientific">Psilocybe cf. subviscida</name>
    <dbReference type="NCBI Taxonomy" id="2480587"/>
    <lineage>
        <taxon>Eukaryota</taxon>
        <taxon>Fungi</taxon>
        <taxon>Dikarya</taxon>
        <taxon>Basidiomycota</taxon>
        <taxon>Agaricomycotina</taxon>
        <taxon>Agaricomycetes</taxon>
        <taxon>Agaricomycetidae</taxon>
        <taxon>Agaricales</taxon>
        <taxon>Agaricineae</taxon>
        <taxon>Strophariaceae</taxon>
        <taxon>Psilocybe</taxon>
    </lineage>
</organism>
<reference evidence="4 5" key="1">
    <citation type="journal article" date="2020" name="ISME J.">
        <title>Uncovering the hidden diversity of litter-decomposition mechanisms in mushroom-forming fungi.</title>
        <authorList>
            <person name="Floudas D."/>
            <person name="Bentzer J."/>
            <person name="Ahren D."/>
            <person name="Johansson T."/>
            <person name="Persson P."/>
            <person name="Tunlid A."/>
        </authorList>
    </citation>
    <scope>NUCLEOTIDE SEQUENCE [LARGE SCALE GENOMIC DNA]</scope>
    <source>
        <strain evidence="4 5">CBS 101986</strain>
    </source>
</reference>
<evidence type="ECO:0000313" key="5">
    <source>
        <dbReference type="Proteomes" id="UP000567179"/>
    </source>
</evidence>
<evidence type="ECO:0000313" key="4">
    <source>
        <dbReference type="EMBL" id="KAF5330368.1"/>
    </source>
</evidence>
<dbReference type="InterPro" id="IPR012462">
    <property type="entry name" value="UFSP1/2_DUB_cat"/>
</dbReference>
<dbReference type="Pfam" id="PF07910">
    <property type="entry name" value="Peptidase_C78"/>
    <property type="match status" value="1"/>
</dbReference>
<dbReference type="Proteomes" id="UP000567179">
    <property type="component" value="Unassembled WGS sequence"/>
</dbReference>